<sequence length="127" mass="14012">MHGERRLFDALDTRIVLVGMGTPRQAESFRKAHGLTFTIICDPHKHLYKTYGLLKAGITDIVSPKTFISGLRALGKGHLPGVPVGDVMQLSGVFLIGKDSVIRYAHYSMDIADYPAVADIIQKGYER</sequence>
<proteinExistence type="predicted"/>
<evidence type="ECO:0000313" key="2">
    <source>
        <dbReference type="Proteomes" id="UP001196980"/>
    </source>
</evidence>
<gene>
    <name evidence="1" type="ORF">HWQ67_08655</name>
</gene>
<keyword evidence="2" id="KW-1185">Reference proteome</keyword>
<protein>
    <submittedName>
        <fullName evidence="1">Redoxin domain-containing protein</fullName>
    </submittedName>
</protein>
<dbReference type="EMBL" id="JABXWD010000133">
    <property type="protein sequence ID" value="MBV6341654.1"/>
    <property type="molecule type" value="Genomic_DNA"/>
</dbReference>
<organism evidence="1 2">
    <name type="scientific">Candidatus Magnetobacterium casense</name>
    <dbReference type="NCBI Taxonomy" id="1455061"/>
    <lineage>
        <taxon>Bacteria</taxon>
        <taxon>Pseudomonadati</taxon>
        <taxon>Nitrospirota</taxon>
        <taxon>Thermodesulfovibrionia</taxon>
        <taxon>Thermodesulfovibrionales</taxon>
        <taxon>Candidatus Magnetobacteriaceae</taxon>
        <taxon>Candidatus Magnetobacterium</taxon>
    </lineage>
</organism>
<dbReference type="InterPro" id="IPR032801">
    <property type="entry name" value="PXL2A/B/C"/>
</dbReference>
<comment type="caution">
    <text evidence="1">The sequence shown here is derived from an EMBL/GenBank/DDBJ whole genome shotgun (WGS) entry which is preliminary data.</text>
</comment>
<dbReference type="Pfam" id="PF13911">
    <property type="entry name" value="AhpC-TSA_2"/>
    <property type="match status" value="1"/>
</dbReference>
<dbReference type="Proteomes" id="UP001196980">
    <property type="component" value="Unassembled WGS sequence"/>
</dbReference>
<name>A0ABS6RYD4_9BACT</name>
<evidence type="ECO:0000313" key="1">
    <source>
        <dbReference type="EMBL" id="MBV6341654.1"/>
    </source>
</evidence>
<reference evidence="1 2" key="1">
    <citation type="journal article" date="2020" name="J Geophys Res Biogeosci">
        <title>Magnetotaxis as an Adaptation to Enable Bacterial Shuttling of Microbial Sulfur and Sulfur Cycling Across Aquatic Oxic#Anoxic Interfaces.</title>
        <authorList>
            <person name="Li J."/>
            <person name="Liu P."/>
            <person name="Wang J."/>
            <person name="Roberts A.P."/>
            <person name="Pan Y."/>
        </authorList>
    </citation>
    <scope>NUCLEOTIDE SEQUENCE [LARGE SCALE GENOMIC DNA]</scope>
    <source>
        <strain evidence="1 2">MYR-1_YQ</strain>
    </source>
</reference>
<accession>A0ABS6RYD4</accession>